<accession>A0ACC0A790</accession>
<proteinExistence type="predicted"/>
<dbReference type="Proteomes" id="UP001060085">
    <property type="component" value="Linkage Group LG06"/>
</dbReference>
<name>A0ACC0A790_CATRO</name>
<comment type="caution">
    <text evidence="1">The sequence shown here is derived from an EMBL/GenBank/DDBJ whole genome shotgun (WGS) entry which is preliminary data.</text>
</comment>
<protein>
    <submittedName>
        <fullName evidence="1">Uncharacterized protein</fullName>
    </submittedName>
</protein>
<reference evidence="2" key="1">
    <citation type="journal article" date="2023" name="Nat. Plants">
        <title>Single-cell RNA sequencing provides a high-resolution roadmap for understanding the multicellular compartmentation of specialized metabolism.</title>
        <authorList>
            <person name="Sun S."/>
            <person name="Shen X."/>
            <person name="Li Y."/>
            <person name="Li Y."/>
            <person name="Wang S."/>
            <person name="Li R."/>
            <person name="Zhang H."/>
            <person name="Shen G."/>
            <person name="Guo B."/>
            <person name="Wei J."/>
            <person name="Xu J."/>
            <person name="St-Pierre B."/>
            <person name="Chen S."/>
            <person name="Sun C."/>
        </authorList>
    </citation>
    <scope>NUCLEOTIDE SEQUENCE [LARGE SCALE GENOMIC DNA]</scope>
</reference>
<sequence length="309" mass="34613">MENSYPSLSNGSADPGLQIIRHPSYHTSGKLTWFDTRVFYVRISNFSVDDSTPEFLTLNHIPLSHDTLLEVNGARCSIYSDGASCLLRRDRADKKTEEATFVTTDSIRFTGSVKFEVFHKEDLLISGVLEMSCSNGFTGESKSNSRRWVMNCDAVMSPRSGFFKGKQVSSEAQLPAIEVYVAGCFLGCPIILTKSLQLNNRKKNNRKGMLDSIPEYETADSPKDFGPGLDLQVAEYRNYKLECEDDYDDLYWRRPEHLEGEDGELSWFNAGVRVGVGIGLGICLGVGIGVGLLVRTYQATTRNFRRRLL</sequence>
<organism evidence="1 2">
    <name type="scientific">Catharanthus roseus</name>
    <name type="common">Madagascar periwinkle</name>
    <name type="synonym">Vinca rosea</name>
    <dbReference type="NCBI Taxonomy" id="4058"/>
    <lineage>
        <taxon>Eukaryota</taxon>
        <taxon>Viridiplantae</taxon>
        <taxon>Streptophyta</taxon>
        <taxon>Embryophyta</taxon>
        <taxon>Tracheophyta</taxon>
        <taxon>Spermatophyta</taxon>
        <taxon>Magnoliopsida</taxon>
        <taxon>eudicotyledons</taxon>
        <taxon>Gunneridae</taxon>
        <taxon>Pentapetalae</taxon>
        <taxon>asterids</taxon>
        <taxon>lamiids</taxon>
        <taxon>Gentianales</taxon>
        <taxon>Apocynaceae</taxon>
        <taxon>Rauvolfioideae</taxon>
        <taxon>Vinceae</taxon>
        <taxon>Catharanthinae</taxon>
        <taxon>Catharanthus</taxon>
    </lineage>
</organism>
<dbReference type="EMBL" id="CM044706">
    <property type="protein sequence ID" value="KAI5656054.1"/>
    <property type="molecule type" value="Genomic_DNA"/>
</dbReference>
<gene>
    <name evidence="1" type="ORF">M9H77_24847</name>
</gene>
<evidence type="ECO:0000313" key="1">
    <source>
        <dbReference type="EMBL" id="KAI5656054.1"/>
    </source>
</evidence>
<evidence type="ECO:0000313" key="2">
    <source>
        <dbReference type="Proteomes" id="UP001060085"/>
    </source>
</evidence>
<keyword evidence="2" id="KW-1185">Reference proteome</keyword>